<organism evidence="3 4">
    <name type="scientific">Zootermopsis nevadensis</name>
    <name type="common">Dampwood termite</name>
    <dbReference type="NCBI Taxonomy" id="136037"/>
    <lineage>
        <taxon>Eukaryota</taxon>
        <taxon>Metazoa</taxon>
        <taxon>Ecdysozoa</taxon>
        <taxon>Arthropoda</taxon>
        <taxon>Hexapoda</taxon>
        <taxon>Insecta</taxon>
        <taxon>Pterygota</taxon>
        <taxon>Neoptera</taxon>
        <taxon>Polyneoptera</taxon>
        <taxon>Dictyoptera</taxon>
        <taxon>Blattodea</taxon>
        <taxon>Blattoidea</taxon>
        <taxon>Termitoidae</taxon>
        <taxon>Termopsidae</taxon>
        <taxon>Zootermopsis</taxon>
    </lineage>
</organism>
<dbReference type="SUPFAM" id="SSF57667">
    <property type="entry name" value="beta-beta-alpha zinc fingers"/>
    <property type="match status" value="1"/>
</dbReference>
<dbReference type="EMBL" id="KK852558">
    <property type="protein sequence ID" value="KDR21407.1"/>
    <property type="molecule type" value="Genomic_DNA"/>
</dbReference>
<name>A0A067RCB5_ZOONE</name>
<dbReference type="PROSITE" id="PS00028">
    <property type="entry name" value="ZINC_FINGER_C2H2_1"/>
    <property type="match status" value="3"/>
</dbReference>
<dbReference type="InterPro" id="IPR013087">
    <property type="entry name" value="Znf_C2H2_type"/>
</dbReference>
<keyword evidence="1" id="KW-0479">Metal-binding</keyword>
<evidence type="ECO:0000259" key="2">
    <source>
        <dbReference type="PROSITE" id="PS50157"/>
    </source>
</evidence>
<evidence type="ECO:0000256" key="1">
    <source>
        <dbReference type="PROSITE-ProRule" id="PRU00042"/>
    </source>
</evidence>
<evidence type="ECO:0000313" key="4">
    <source>
        <dbReference type="Proteomes" id="UP000027135"/>
    </source>
</evidence>
<dbReference type="OrthoDB" id="10643747at2759"/>
<dbReference type="Proteomes" id="UP000027135">
    <property type="component" value="Unassembled WGS sequence"/>
</dbReference>
<dbReference type="Gene3D" id="3.30.160.60">
    <property type="entry name" value="Classic Zinc Finger"/>
    <property type="match status" value="1"/>
</dbReference>
<reference evidence="3 4" key="1">
    <citation type="journal article" date="2014" name="Nat. Commun.">
        <title>Molecular traces of alternative social organization in a termite genome.</title>
        <authorList>
            <person name="Terrapon N."/>
            <person name="Li C."/>
            <person name="Robertson H.M."/>
            <person name="Ji L."/>
            <person name="Meng X."/>
            <person name="Booth W."/>
            <person name="Chen Z."/>
            <person name="Childers C.P."/>
            <person name="Glastad K.M."/>
            <person name="Gokhale K."/>
            <person name="Gowin J."/>
            <person name="Gronenberg W."/>
            <person name="Hermansen R.A."/>
            <person name="Hu H."/>
            <person name="Hunt B.G."/>
            <person name="Huylmans A.K."/>
            <person name="Khalil S.M."/>
            <person name="Mitchell R.D."/>
            <person name="Munoz-Torres M.C."/>
            <person name="Mustard J.A."/>
            <person name="Pan H."/>
            <person name="Reese J.T."/>
            <person name="Scharf M.E."/>
            <person name="Sun F."/>
            <person name="Vogel H."/>
            <person name="Xiao J."/>
            <person name="Yang W."/>
            <person name="Yang Z."/>
            <person name="Yang Z."/>
            <person name="Zhou J."/>
            <person name="Zhu J."/>
            <person name="Brent C.S."/>
            <person name="Elsik C.G."/>
            <person name="Goodisman M.A."/>
            <person name="Liberles D.A."/>
            <person name="Roe R.M."/>
            <person name="Vargo E.L."/>
            <person name="Vilcinskas A."/>
            <person name="Wang J."/>
            <person name="Bornberg-Bauer E."/>
            <person name="Korb J."/>
            <person name="Zhang G."/>
            <person name="Liebig J."/>
        </authorList>
    </citation>
    <scope>NUCLEOTIDE SEQUENCE [LARGE SCALE GENOMIC DNA]</scope>
    <source>
        <tissue evidence="3">Whole organism</tissue>
    </source>
</reference>
<dbReference type="SMART" id="SM00355">
    <property type="entry name" value="ZnF_C2H2"/>
    <property type="match status" value="3"/>
</dbReference>
<feature type="domain" description="C2H2-type" evidence="2">
    <location>
        <begin position="357"/>
        <end position="384"/>
    </location>
</feature>
<dbReference type="InParanoid" id="A0A067RCB5"/>
<sequence>MATSISTANKDRFGSDQNVPYRISDEIYGDTAVIIVKKEALSDDENIQSSDRVDEFYEFVDTSLPVDVVCSELQNASKTPENGSILLNLLTDSALKNYQQTCKNGVTTLKTYSKSSLKLNLVGNEVEFRKCRKQSRLKRSVKLVSQTVVQRGAEKSEIETQECQPGQEMIIVKEEVLSDDEGASNEEYYNTESTSLPVNIQCLQVENGNSVSLAGNASGRGSNVEVLADSSLKNYHIYDDDESALELDSKPVNLNLHLVNKKKKTRKHREHFRFMKSFNVKVKKETRPRSLKTNPVITPSYVAPVVEHEFKCQECNETFELKSHLVMHEISHEQYRRYKAYASPDYVKQSQSEQQVYKCKECNANFELKSSFYLHKLWHEKQRTKVCRCKSAPSASVSDLCTCIVRVCNLCNKSFFASVRLKNWTSCIRCLLQMDTKKKIKQTSAERTQASKRYRNKVSNRKFDSTLTDVKRLCYFCGKMCANVVKFGLSWICYDCWNAKLKQKCATDDMELNNESLQEESDYPGLNCTYCLRLFPLKSCYPDHKCFHKSVYLWNQCSWFNDCNEREGDVDMNETGNEEDVEMVIDTTELSDVDDGSSSSDVMLCDKTGELINLRCEAGASASGKTRKSHAGGESI</sequence>
<dbReference type="PROSITE" id="PS50157">
    <property type="entry name" value="ZINC_FINGER_C2H2_2"/>
    <property type="match status" value="2"/>
</dbReference>
<protein>
    <recommendedName>
        <fullName evidence="2">C2H2-type domain-containing protein</fullName>
    </recommendedName>
</protein>
<evidence type="ECO:0000313" key="3">
    <source>
        <dbReference type="EMBL" id="KDR21407.1"/>
    </source>
</evidence>
<dbReference type="InterPro" id="IPR036236">
    <property type="entry name" value="Znf_C2H2_sf"/>
</dbReference>
<dbReference type="AlphaFoldDB" id="A0A067RCB5"/>
<dbReference type="GO" id="GO:0008270">
    <property type="term" value="F:zinc ion binding"/>
    <property type="evidence" value="ECO:0007669"/>
    <property type="project" value="UniProtKB-KW"/>
</dbReference>
<keyword evidence="4" id="KW-1185">Reference proteome</keyword>
<accession>A0A067RCB5</accession>
<gene>
    <name evidence="3" type="ORF">L798_04159</name>
</gene>
<keyword evidence="1" id="KW-0863">Zinc-finger</keyword>
<proteinExistence type="predicted"/>
<keyword evidence="1" id="KW-0862">Zinc</keyword>
<feature type="domain" description="C2H2-type" evidence="2">
    <location>
        <begin position="310"/>
        <end position="337"/>
    </location>
</feature>